<evidence type="ECO:0000313" key="3">
    <source>
        <dbReference type="EMBL" id="PKM88971.1"/>
    </source>
</evidence>
<accession>A0A2N2E2Q9</accession>
<dbReference type="InterPro" id="IPR028098">
    <property type="entry name" value="Glyco_trans_4-like_N"/>
</dbReference>
<protein>
    <recommendedName>
        <fullName evidence="5">Glycosyltransferase family 1 protein</fullName>
    </recommendedName>
</protein>
<evidence type="ECO:0000259" key="1">
    <source>
        <dbReference type="Pfam" id="PF00534"/>
    </source>
</evidence>
<dbReference type="Pfam" id="PF13439">
    <property type="entry name" value="Glyco_transf_4"/>
    <property type="match status" value="1"/>
</dbReference>
<dbReference type="AlphaFoldDB" id="A0A2N2E2Q9"/>
<dbReference type="PANTHER" id="PTHR45947">
    <property type="entry name" value="SULFOQUINOVOSYL TRANSFERASE SQD2"/>
    <property type="match status" value="1"/>
</dbReference>
<dbReference type="Gene3D" id="3.40.50.2000">
    <property type="entry name" value="Glycogen Phosphorylase B"/>
    <property type="match status" value="2"/>
</dbReference>
<evidence type="ECO:0000259" key="2">
    <source>
        <dbReference type="Pfam" id="PF13439"/>
    </source>
</evidence>
<feature type="domain" description="Glycosyl transferase family 1" evidence="1">
    <location>
        <begin position="229"/>
        <end position="371"/>
    </location>
</feature>
<sequence>MKILLVNKFYYPNRGADKYFLFLEKLLRENGHEVRVFAMESPLNLPSPDSRYFSKQVDLHVSSLIKKVKIASKIIYNTEAKQKFSSLLADFKPDLIHCHNIYHQLSPSILEAATAAKIPVAMHLHDYKLICPNYRLYTKGAECRRCKKHNYIQCVKHRCIENSYSKSAIAALEMTLHHRVKHIYRDNVQLFIAPSLFMRDVCVDFGWSKEKFRVLENISPTPVSISTDKPADYFLYFGALEEEKGVDILLKAAAMANARILIAGEGKDEMRLKDLSVKLGVNVKFAGKLTGEPLKQAINEARAIVIPSRWPENMPLSGIEAMGLGKAVIAAKTGGLPELVKDGVNGLLFSVNNYDELSACLSRMTTEEALRMGADAQKSREGKDEKWHYQKLISIYEELIRK</sequence>
<dbReference type="InterPro" id="IPR050194">
    <property type="entry name" value="Glycosyltransferase_grp1"/>
</dbReference>
<feature type="domain" description="Glycosyltransferase subfamily 4-like N-terminal" evidence="2">
    <location>
        <begin position="15"/>
        <end position="217"/>
    </location>
</feature>
<evidence type="ECO:0008006" key="5">
    <source>
        <dbReference type="Google" id="ProtNLM"/>
    </source>
</evidence>
<dbReference type="SUPFAM" id="SSF53756">
    <property type="entry name" value="UDP-Glycosyltransferase/glycogen phosphorylase"/>
    <property type="match status" value="1"/>
</dbReference>
<organism evidence="3 4">
    <name type="scientific">Candidatus Falkowbacteria bacterium HGW-Falkowbacteria-2</name>
    <dbReference type="NCBI Taxonomy" id="2013769"/>
    <lineage>
        <taxon>Bacteria</taxon>
        <taxon>Candidatus Falkowiibacteriota</taxon>
    </lineage>
</organism>
<dbReference type="Pfam" id="PF00534">
    <property type="entry name" value="Glycos_transf_1"/>
    <property type="match status" value="1"/>
</dbReference>
<dbReference type="GO" id="GO:0016757">
    <property type="term" value="F:glycosyltransferase activity"/>
    <property type="evidence" value="ECO:0007669"/>
    <property type="project" value="InterPro"/>
</dbReference>
<dbReference type="Proteomes" id="UP000233325">
    <property type="component" value="Unassembled WGS sequence"/>
</dbReference>
<name>A0A2N2E2Q9_9BACT</name>
<dbReference type="PANTHER" id="PTHR45947:SF13">
    <property type="entry name" value="TRANSFERASE"/>
    <property type="match status" value="1"/>
</dbReference>
<comment type="caution">
    <text evidence="3">The sequence shown here is derived from an EMBL/GenBank/DDBJ whole genome shotgun (WGS) entry which is preliminary data.</text>
</comment>
<dbReference type="InterPro" id="IPR001296">
    <property type="entry name" value="Glyco_trans_1"/>
</dbReference>
<proteinExistence type="predicted"/>
<gene>
    <name evidence="3" type="ORF">CVU83_00825</name>
</gene>
<dbReference type="EMBL" id="PHAH01000007">
    <property type="protein sequence ID" value="PKM88971.1"/>
    <property type="molecule type" value="Genomic_DNA"/>
</dbReference>
<reference evidence="3 4" key="1">
    <citation type="journal article" date="2017" name="ISME J.">
        <title>Potential for microbial H2 and metal transformations associated with novel bacteria and archaea in deep terrestrial subsurface sediments.</title>
        <authorList>
            <person name="Hernsdorf A.W."/>
            <person name="Amano Y."/>
            <person name="Miyakawa K."/>
            <person name="Ise K."/>
            <person name="Suzuki Y."/>
            <person name="Anantharaman K."/>
            <person name="Probst A."/>
            <person name="Burstein D."/>
            <person name="Thomas B.C."/>
            <person name="Banfield J.F."/>
        </authorList>
    </citation>
    <scope>NUCLEOTIDE SEQUENCE [LARGE SCALE GENOMIC DNA]</scope>
    <source>
        <strain evidence="3">HGW-Falkowbacteria-2</strain>
    </source>
</reference>
<evidence type="ECO:0000313" key="4">
    <source>
        <dbReference type="Proteomes" id="UP000233325"/>
    </source>
</evidence>